<proteinExistence type="predicted"/>
<evidence type="ECO:0000256" key="1">
    <source>
        <dbReference type="SAM" id="MobiDB-lite"/>
    </source>
</evidence>
<feature type="region of interest" description="Disordered" evidence="1">
    <location>
        <begin position="28"/>
        <end position="62"/>
    </location>
</feature>
<name>A0A098G1F3_9GAMM</name>
<dbReference type="RefSeq" id="WP_045094988.1">
    <property type="nucleotide sequence ID" value="NZ_LN614827.1"/>
</dbReference>
<protein>
    <submittedName>
        <fullName evidence="2">Uncharacterized protein</fullName>
    </submittedName>
</protein>
<organism evidence="2 3">
    <name type="scientific">Legionella fallonii LLAP-10</name>
    <dbReference type="NCBI Taxonomy" id="1212491"/>
    <lineage>
        <taxon>Bacteria</taxon>
        <taxon>Pseudomonadati</taxon>
        <taxon>Pseudomonadota</taxon>
        <taxon>Gammaproteobacteria</taxon>
        <taxon>Legionellales</taxon>
        <taxon>Legionellaceae</taxon>
        <taxon>Legionella</taxon>
    </lineage>
</organism>
<evidence type="ECO:0000313" key="3">
    <source>
        <dbReference type="Proteomes" id="UP000032430"/>
    </source>
</evidence>
<accession>A0A098G1F3</accession>
<dbReference type="KEGG" id="lfa:LFA_0851"/>
<dbReference type="HOGENOM" id="CLU_2898696_0_0_6"/>
<feature type="compositionally biased region" description="Basic and acidic residues" evidence="1">
    <location>
        <begin position="52"/>
        <end position="62"/>
    </location>
</feature>
<evidence type="ECO:0000313" key="2">
    <source>
        <dbReference type="EMBL" id="CEG56297.1"/>
    </source>
</evidence>
<gene>
    <name evidence="2" type="ORF">LFA_0851</name>
</gene>
<reference evidence="3" key="1">
    <citation type="submission" date="2014-09" db="EMBL/GenBank/DDBJ databases">
        <authorList>
            <person name="Gomez-Valero L."/>
        </authorList>
    </citation>
    <scope>NUCLEOTIDE SEQUENCE [LARGE SCALE GENOMIC DNA]</scope>
    <source>
        <strain evidence="3">ATCC700992</strain>
    </source>
</reference>
<sequence length="62" mass="6676">MRLNVLPGPKGAEKDKLALAQYASVASIPSSQNRRGKGGAKNLTKQNEAEALYEKRNAYQGS</sequence>
<keyword evidence="3" id="KW-1185">Reference proteome</keyword>
<dbReference type="Proteomes" id="UP000032430">
    <property type="component" value="Chromosome I"/>
</dbReference>
<dbReference type="AlphaFoldDB" id="A0A098G1F3"/>
<dbReference type="EMBL" id="LN614827">
    <property type="protein sequence ID" value="CEG56297.1"/>
    <property type="molecule type" value="Genomic_DNA"/>
</dbReference>